<sequence>MDFLELILEIPYGFIKCIIKFFAWIFKIAMKDIFISLLSFGILCCIIFSFIMPKVIFSVLLLLMFIYLVFKFRGEIRRYLNKKGFL</sequence>
<keyword evidence="1" id="KW-1133">Transmembrane helix</keyword>
<feature type="transmembrane region" description="Helical" evidence="1">
    <location>
        <begin position="33"/>
        <end position="51"/>
    </location>
</feature>
<organism evidence="2 3">
    <name type="scientific">Xenorhabdus doucetiae</name>
    <dbReference type="NCBI Taxonomy" id="351671"/>
    <lineage>
        <taxon>Bacteria</taxon>
        <taxon>Pseudomonadati</taxon>
        <taxon>Pseudomonadota</taxon>
        <taxon>Gammaproteobacteria</taxon>
        <taxon>Enterobacterales</taxon>
        <taxon>Morganellaceae</taxon>
        <taxon>Xenorhabdus</taxon>
    </lineage>
</organism>
<keyword evidence="3" id="KW-1185">Reference proteome</keyword>
<feature type="transmembrane region" description="Helical" evidence="1">
    <location>
        <begin position="6"/>
        <end position="26"/>
    </location>
</feature>
<evidence type="ECO:0000313" key="3">
    <source>
        <dbReference type="Proteomes" id="UP000324170"/>
    </source>
</evidence>
<proteinExistence type="predicted"/>
<keyword evidence="1" id="KW-0812">Transmembrane</keyword>
<keyword evidence="1" id="KW-0472">Membrane</keyword>
<evidence type="ECO:0000313" key="2">
    <source>
        <dbReference type="EMBL" id="TYP03305.1"/>
    </source>
</evidence>
<reference evidence="2 3" key="1">
    <citation type="submission" date="2019-07" db="EMBL/GenBank/DDBJ databases">
        <title>Genomic Encyclopedia of Type Strains, Phase I: the one thousand microbial genomes (KMG-I) project.</title>
        <authorList>
            <person name="Kyrpides N."/>
        </authorList>
    </citation>
    <scope>NUCLEOTIDE SEQUENCE [LARGE SCALE GENOMIC DNA]</scope>
    <source>
        <strain evidence="2 3">DSM 17909</strain>
    </source>
</reference>
<dbReference type="Proteomes" id="UP000324170">
    <property type="component" value="Unassembled WGS sequence"/>
</dbReference>
<evidence type="ECO:0000256" key="1">
    <source>
        <dbReference type="SAM" id="Phobius"/>
    </source>
</evidence>
<dbReference type="EMBL" id="VNHN01000039">
    <property type="protein sequence ID" value="TYP03305.1"/>
    <property type="molecule type" value="Genomic_DNA"/>
</dbReference>
<gene>
    <name evidence="2" type="ORF">LY16_02370</name>
</gene>
<protein>
    <submittedName>
        <fullName evidence="2">Uncharacterized protein</fullName>
    </submittedName>
</protein>
<feature type="transmembrane region" description="Helical" evidence="1">
    <location>
        <begin position="57"/>
        <end position="74"/>
    </location>
</feature>
<accession>A0ABY3NQ66</accession>
<name>A0ABY3NQ66_9GAMM</name>
<comment type="caution">
    <text evidence="2">The sequence shown here is derived from an EMBL/GenBank/DDBJ whole genome shotgun (WGS) entry which is preliminary data.</text>
</comment>